<evidence type="ECO:0000256" key="2">
    <source>
        <dbReference type="ARBA" id="ARBA00007637"/>
    </source>
</evidence>
<dbReference type="STRING" id="438753.AZC_4371"/>
<reference evidence="4 5" key="5">
    <citation type="journal article" date="2010" name="Appl. Environ. Microbiol.">
        <title>phrR-like gene praR of Azorhizobium caulinodans ORS571 is essential for symbiosis with Sesbania rostrata and is involved in expression of reb genes.</title>
        <authorList>
            <person name="Akiba N."/>
            <person name="Aono T."/>
            <person name="Toyazaki H."/>
            <person name="Sato S."/>
            <person name="Oyaizu H."/>
        </authorList>
    </citation>
    <scope>NUCLEOTIDE SEQUENCE [LARGE SCALE GENOMIC DNA]</scope>
    <source>
        <strain evidence="5">ATCC 43989 / DSM 5975 / JCM 20966 / LMG 6465 / NBRC 14845 / NCIMB 13405 / ORS 571</strain>
    </source>
</reference>
<dbReference type="SUPFAM" id="SSF51735">
    <property type="entry name" value="NAD(P)-binding Rossmann-fold domains"/>
    <property type="match status" value="1"/>
</dbReference>
<evidence type="ECO:0000259" key="3">
    <source>
        <dbReference type="Pfam" id="PF01370"/>
    </source>
</evidence>
<accession>A8HVY1</accession>
<reference evidence="4 5" key="4">
    <citation type="journal article" date="2009" name="Appl. Environ. Microbiol.">
        <title>Comparative genome-wide transcriptional profiling of Azorhizobium caulinodans ORS571 grown under free-living and symbiotic conditions.</title>
        <authorList>
            <person name="Tsukada S."/>
            <person name="Aono T."/>
            <person name="Akiba N."/>
            <person name="Lee KB."/>
            <person name="Liu CT."/>
            <person name="Toyazaki H."/>
            <person name="Oyaizu H."/>
        </authorList>
    </citation>
    <scope>NUCLEOTIDE SEQUENCE [LARGE SCALE GENOMIC DNA]</scope>
    <source>
        <strain evidence="5">ATCC 43989 / DSM 5975 / JCM 20966 / LMG 6465 / NBRC 14845 / NCIMB 13405 / ORS 571</strain>
    </source>
</reference>
<dbReference type="HOGENOM" id="CLU_007383_1_7_5"/>
<dbReference type="Pfam" id="PF01370">
    <property type="entry name" value="Epimerase"/>
    <property type="match status" value="1"/>
</dbReference>
<dbReference type="eggNOG" id="COG0451">
    <property type="taxonomic scope" value="Bacteria"/>
</dbReference>
<evidence type="ECO:0000256" key="1">
    <source>
        <dbReference type="ARBA" id="ARBA00005125"/>
    </source>
</evidence>
<reference evidence="4 5" key="3">
    <citation type="journal article" date="2008" name="BMC Genomics">
        <title>The genome of the versatile nitrogen fixer Azorhizobium caulinodans ORS571.</title>
        <authorList>
            <person name="Lee KB."/>
            <person name="Backer P.D."/>
            <person name="Aono T."/>
            <person name="Liu CT."/>
            <person name="Suzuki S."/>
            <person name="Suzuki T."/>
            <person name="Kaneko T."/>
            <person name="Yamada M."/>
            <person name="Tabata S."/>
            <person name="Kupfer D.M."/>
            <person name="Najar F.Z."/>
            <person name="Wiley G.B."/>
            <person name="Roe B."/>
            <person name="Binnewies T.T."/>
            <person name="Ussery D.W."/>
            <person name="D'Haeze W."/>
            <person name="Herder J.D."/>
            <person name="Gevers D."/>
            <person name="Vereecke D."/>
            <person name="Holsters M."/>
            <person name="Oyaizu H."/>
        </authorList>
    </citation>
    <scope>NUCLEOTIDE SEQUENCE [LARGE SCALE GENOMIC DNA]</scope>
    <source>
        <strain evidence="5">ATCC 43989 / DSM 5975 / JCM 20966 / LMG 6465 / NBRC 14845 / NCIMB 13405 / ORS 571</strain>
    </source>
</reference>
<sequence length="329" mass="34984">MTVLVTGASGFMGLAVSETLLARGTHVVGLDLAAPPEAARRAFARLPGRFEACTADMRDAAAIQRVVAESGARRIVHLAAVTADAARERRAPASVFEVNVLGTLNLLAAAQAVGVGRIVHVSSGATYGASGRAPEPLREDVTPLKPEGLYGISKQAAEAAALRLKALHGLDLLVGRLGTCFGPWEYVTGARDTPSAPLQVLLKAARGAPVILPRPHVRDFLYARDGAAAILALLDAERPSFDIYNLAAGFVWSLEEWCRGLSARCPSLSWRFGTVDEEGAIALYADYDRAVMDASRLASDLGFAPRFGLAEALADYVPWFETNPDLFFN</sequence>
<dbReference type="Gene3D" id="3.40.50.720">
    <property type="entry name" value="NAD(P)-binding Rossmann-like Domain"/>
    <property type="match status" value="1"/>
</dbReference>
<dbReference type="RefSeq" id="WP_012172891.1">
    <property type="nucleotide sequence ID" value="NC_009937.1"/>
</dbReference>
<dbReference type="EMBL" id="AP009384">
    <property type="protein sequence ID" value="BAF90369.1"/>
    <property type="molecule type" value="Genomic_DNA"/>
</dbReference>
<feature type="domain" description="NAD-dependent epimerase/dehydratase" evidence="3">
    <location>
        <begin position="3"/>
        <end position="247"/>
    </location>
</feature>
<gene>
    <name evidence="4" type="ordered locus">AZC_4371</name>
</gene>
<dbReference type="CDD" id="cd08946">
    <property type="entry name" value="SDR_e"/>
    <property type="match status" value="1"/>
</dbReference>
<reference evidence="4 5" key="6">
    <citation type="journal article" date="2011" name="Appl. Environ. Microbiol.">
        <title>Involvement of the azorhizobial chromosome partition gene (parA) in the onset of bacteroid differentiation during Sesbania rostrata stem nodule development.</title>
        <authorList>
            <person name="Liu CT."/>
            <person name="Lee KB."/>
            <person name="Wang YS."/>
            <person name="Peng MH."/>
            <person name="Lee KT."/>
            <person name="Suzuki S."/>
            <person name="Suzuki T."/>
            <person name="Oyaizu H."/>
        </authorList>
    </citation>
    <scope>NUCLEOTIDE SEQUENCE [LARGE SCALE GENOMIC DNA]</scope>
    <source>
        <strain evidence="5">ATCC 43989 / DSM 5975 / JCM 20966 / LMG 6465 / NBRC 14845 / NCIMB 13405 / ORS 571</strain>
    </source>
</reference>
<reference evidence="5" key="2">
    <citation type="submission" date="2007-04" db="EMBL/GenBank/DDBJ databases">
        <title>Complete genome sequence of the nitrogen-fixing bacterium Azorhizobium caulinodans ORS571.</title>
        <authorList>
            <person name="Lee K.B."/>
            <person name="Backer P.D."/>
            <person name="Aono T."/>
            <person name="Liu C.T."/>
            <person name="Suzuki S."/>
            <person name="Suzuki T."/>
            <person name="Kaneko T."/>
            <person name="Yamada M."/>
            <person name="Tabata S."/>
            <person name="Kupfer D.M."/>
            <person name="Najar F.Z."/>
            <person name="Wiley G.B."/>
            <person name="Roe B."/>
            <person name="Binnewies T."/>
            <person name="Ussery D."/>
            <person name="Vereecke D."/>
            <person name="Gevers D."/>
            <person name="Holsters M."/>
            <person name="Oyaizu H."/>
        </authorList>
    </citation>
    <scope>NUCLEOTIDE SEQUENCE [LARGE SCALE GENOMIC DNA]</scope>
    <source>
        <strain evidence="5">ATCC 43989 / DSM 5975 / JCM 20966 / LMG 6465 / NBRC 14845 / NCIMB 13405 / ORS 571</strain>
    </source>
</reference>
<comment type="pathway">
    <text evidence="1">Bacterial outer membrane biogenesis; LPS O-antigen biosynthesis.</text>
</comment>
<reference evidence="4 5" key="1">
    <citation type="journal article" date="2007" name="Appl. Environ. Microbiol.">
        <title>Rhizobial factors required for stem nodule maturation and maintenance in Sesbania rostrata-Azorhizobium caulinodans ORS571 symbiosis.</title>
        <authorList>
            <person name="Suzuki S."/>
            <person name="Aono T."/>
            <person name="Lee KB."/>
            <person name="Suzuki T."/>
            <person name="Liu CT."/>
            <person name="Miwa H."/>
            <person name="Wakao S."/>
            <person name="Iki T."/>
            <person name="Oyaizu H."/>
        </authorList>
    </citation>
    <scope>NUCLEOTIDE SEQUENCE [LARGE SCALE GENOMIC DNA]</scope>
    <source>
        <strain evidence="5">ATCC 43989 / DSM 5975 / JCM 20966 / LMG 6465 / NBRC 14845 / NCIMB 13405 / ORS 571</strain>
    </source>
</reference>
<dbReference type="AlphaFoldDB" id="A8HVY1"/>
<dbReference type="InterPro" id="IPR036291">
    <property type="entry name" value="NAD(P)-bd_dom_sf"/>
</dbReference>
<evidence type="ECO:0000313" key="4">
    <source>
        <dbReference type="EMBL" id="BAF90369.1"/>
    </source>
</evidence>
<dbReference type="Proteomes" id="UP000000270">
    <property type="component" value="Chromosome"/>
</dbReference>
<evidence type="ECO:0000313" key="5">
    <source>
        <dbReference type="Proteomes" id="UP000000270"/>
    </source>
</evidence>
<keyword evidence="5" id="KW-1185">Reference proteome</keyword>
<dbReference type="KEGG" id="azc:AZC_4371"/>
<dbReference type="InterPro" id="IPR001509">
    <property type="entry name" value="Epimerase_deHydtase"/>
</dbReference>
<dbReference type="PANTHER" id="PTHR43000">
    <property type="entry name" value="DTDP-D-GLUCOSE 4,6-DEHYDRATASE-RELATED"/>
    <property type="match status" value="1"/>
</dbReference>
<proteinExistence type="inferred from homology"/>
<protein>
    <submittedName>
        <fullName evidence="4">Putative short-chain dehydrogenase</fullName>
    </submittedName>
</protein>
<comment type="similarity">
    <text evidence="2">Belongs to the NAD(P)-dependent epimerase/dehydratase family.</text>
</comment>
<name>A8HVY1_AZOC5</name>
<organism evidence="4 5">
    <name type="scientific">Azorhizobium caulinodans (strain ATCC 43989 / DSM 5975 / JCM 20966 / LMG 6465 / NBRC 14845 / NCIMB 13405 / ORS 571)</name>
    <dbReference type="NCBI Taxonomy" id="438753"/>
    <lineage>
        <taxon>Bacteria</taxon>
        <taxon>Pseudomonadati</taxon>
        <taxon>Pseudomonadota</taxon>
        <taxon>Alphaproteobacteria</taxon>
        <taxon>Hyphomicrobiales</taxon>
        <taxon>Xanthobacteraceae</taxon>
        <taxon>Azorhizobium</taxon>
    </lineage>
</organism>